<keyword evidence="2" id="KW-1185">Reference proteome</keyword>
<sequence>MGLREAHSDDCQVAEVKVSDERTKFFYPMEGTCEGVFFT</sequence>
<gene>
    <name evidence="1" type="ORF">HNQ80_002912</name>
</gene>
<dbReference type="AlphaFoldDB" id="A0A841KX32"/>
<reference evidence="1 2" key="1">
    <citation type="submission" date="2020-08" db="EMBL/GenBank/DDBJ databases">
        <title>Genomic Encyclopedia of Type Strains, Phase IV (KMG-IV): sequencing the most valuable type-strain genomes for metagenomic binning, comparative biology and taxonomic classification.</title>
        <authorList>
            <person name="Goeker M."/>
        </authorList>
    </citation>
    <scope>NUCLEOTIDE SEQUENCE [LARGE SCALE GENOMIC DNA]</scope>
    <source>
        <strain evidence="1 2">DSM 103526</strain>
    </source>
</reference>
<protein>
    <submittedName>
        <fullName evidence="1">Uncharacterized protein</fullName>
    </submittedName>
</protein>
<name>A0A841KX32_9FIRM</name>
<dbReference type="Proteomes" id="UP000579281">
    <property type="component" value="Unassembled WGS sequence"/>
</dbReference>
<accession>A0A841KX32</accession>
<comment type="caution">
    <text evidence="1">The sequence shown here is derived from an EMBL/GenBank/DDBJ whole genome shotgun (WGS) entry which is preliminary data.</text>
</comment>
<dbReference type="EMBL" id="JACHEN010000017">
    <property type="protein sequence ID" value="MBB6216808.1"/>
    <property type="molecule type" value="Genomic_DNA"/>
</dbReference>
<proteinExistence type="predicted"/>
<organism evidence="1 2">
    <name type="scientific">Anaerosolibacter carboniphilus</name>
    <dbReference type="NCBI Taxonomy" id="1417629"/>
    <lineage>
        <taxon>Bacteria</taxon>
        <taxon>Bacillati</taxon>
        <taxon>Bacillota</taxon>
        <taxon>Clostridia</taxon>
        <taxon>Peptostreptococcales</taxon>
        <taxon>Thermotaleaceae</taxon>
        <taxon>Anaerosolibacter</taxon>
    </lineage>
</organism>
<evidence type="ECO:0000313" key="2">
    <source>
        <dbReference type="Proteomes" id="UP000579281"/>
    </source>
</evidence>
<evidence type="ECO:0000313" key="1">
    <source>
        <dbReference type="EMBL" id="MBB6216808.1"/>
    </source>
</evidence>